<keyword evidence="4" id="KW-0808">Transferase</keyword>
<dbReference type="RefSeq" id="WP_379995544.1">
    <property type="nucleotide sequence ID" value="NZ_JBHSGN010000063.1"/>
</dbReference>
<evidence type="ECO:0000256" key="2">
    <source>
        <dbReference type="SAM" id="Phobius"/>
    </source>
</evidence>
<proteinExistence type="inferred from homology"/>
<dbReference type="InterPro" id="IPR003362">
    <property type="entry name" value="Bact_transf"/>
</dbReference>
<feature type="domain" description="Bacterial sugar transferase" evidence="3">
    <location>
        <begin position="7"/>
        <end position="181"/>
    </location>
</feature>
<dbReference type="Pfam" id="PF02397">
    <property type="entry name" value="Bac_transf"/>
    <property type="match status" value="1"/>
</dbReference>
<keyword evidence="5" id="KW-1185">Reference proteome</keyword>
<name>A0ABV9KVI4_9BACT</name>
<dbReference type="PANTHER" id="PTHR30576:SF8">
    <property type="entry name" value="UNDECAPRENYL-PHOSPHATE GALACTOSE PHOSPHOTRANSFERASE"/>
    <property type="match status" value="1"/>
</dbReference>
<dbReference type="EMBL" id="JBHSGN010000063">
    <property type="protein sequence ID" value="MFC4673849.1"/>
    <property type="molecule type" value="Genomic_DNA"/>
</dbReference>
<reference evidence="5" key="1">
    <citation type="journal article" date="2019" name="Int. J. Syst. Evol. Microbiol.">
        <title>The Global Catalogue of Microorganisms (GCM) 10K type strain sequencing project: providing services to taxonomists for standard genome sequencing and annotation.</title>
        <authorList>
            <consortium name="The Broad Institute Genomics Platform"/>
            <consortium name="The Broad Institute Genome Sequencing Center for Infectious Disease"/>
            <person name="Wu L."/>
            <person name="Ma J."/>
        </authorList>
    </citation>
    <scope>NUCLEOTIDE SEQUENCE [LARGE SCALE GENOMIC DNA]</scope>
    <source>
        <strain evidence="5">CCUG 66188</strain>
    </source>
</reference>
<dbReference type="PANTHER" id="PTHR30576">
    <property type="entry name" value="COLANIC BIOSYNTHESIS UDP-GLUCOSE LIPID CARRIER TRANSFERASE"/>
    <property type="match status" value="1"/>
</dbReference>
<evidence type="ECO:0000313" key="4">
    <source>
        <dbReference type="EMBL" id="MFC4673849.1"/>
    </source>
</evidence>
<keyword evidence="2" id="KW-0812">Transmembrane</keyword>
<keyword evidence="2" id="KW-1133">Transmembrane helix</keyword>
<evidence type="ECO:0000313" key="5">
    <source>
        <dbReference type="Proteomes" id="UP001596023"/>
    </source>
</evidence>
<accession>A0ABV9KVI4</accession>
<organism evidence="4 5">
    <name type="scientific">Dysgonomonas termitidis</name>
    <dbReference type="NCBI Taxonomy" id="1516126"/>
    <lineage>
        <taxon>Bacteria</taxon>
        <taxon>Pseudomonadati</taxon>
        <taxon>Bacteroidota</taxon>
        <taxon>Bacteroidia</taxon>
        <taxon>Bacteroidales</taxon>
        <taxon>Dysgonomonadaceae</taxon>
        <taxon>Dysgonomonas</taxon>
    </lineage>
</organism>
<evidence type="ECO:0000259" key="3">
    <source>
        <dbReference type="Pfam" id="PF02397"/>
    </source>
</evidence>
<evidence type="ECO:0000256" key="1">
    <source>
        <dbReference type="ARBA" id="ARBA00006464"/>
    </source>
</evidence>
<comment type="caution">
    <text evidence="4">The sequence shown here is derived from an EMBL/GenBank/DDBJ whole genome shotgun (WGS) entry which is preliminary data.</text>
</comment>
<sequence>MYRRFFKRFFDIIGAVTGLILIFPVLFITGVVLAIVNHGSPFFVQQRPGRKGKIFKIIKFKTMNDKRDENGNLLPDMERIHQAGRFIRSTSIDELPQIINVLRGDMSFIGPRPLLKEYLPLYTSEQGSRHKVRPGITGWAQVKGRNTISWRQKFEYDIWYVNNINLKTDIKVGWMTIKKIVARDGINAEENITMIPFDVFYHKTKSKLQ</sequence>
<protein>
    <submittedName>
        <fullName evidence="4">Sugar transferase</fullName>
    </submittedName>
</protein>
<dbReference type="GO" id="GO:0016740">
    <property type="term" value="F:transferase activity"/>
    <property type="evidence" value="ECO:0007669"/>
    <property type="project" value="UniProtKB-KW"/>
</dbReference>
<keyword evidence="2" id="KW-0472">Membrane</keyword>
<comment type="similarity">
    <text evidence="1">Belongs to the bacterial sugar transferase family.</text>
</comment>
<feature type="transmembrane region" description="Helical" evidence="2">
    <location>
        <begin position="12"/>
        <end position="36"/>
    </location>
</feature>
<gene>
    <name evidence="4" type="ORF">ACFO6W_09110</name>
</gene>
<dbReference type="Proteomes" id="UP001596023">
    <property type="component" value="Unassembled WGS sequence"/>
</dbReference>